<feature type="transmembrane region" description="Helical" evidence="3">
    <location>
        <begin position="61"/>
        <end position="81"/>
    </location>
</feature>
<keyword evidence="3" id="KW-0812">Transmembrane</keyword>
<evidence type="ECO:0000256" key="3">
    <source>
        <dbReference type="SAM" id="Phobius"/>
    </source>
</evidence>
<protein>
    <recommendedName>
        <fullName evidence="4">Fatty acid desaturase domain-containing protein</fullName>
    </recommendedName>
</protein>
<keyword evidence="3" id="KW-0472">Membrane</keyword>
<keyword evidence="3" id="KW-1133">Transmembrane helix</keyword>
<dbReference type="Pfam" id="PF00487">
    <property type="entry name" value="FA_desaturase"/>
    <property type="match status" value="1"/>
</dbReference>
<feature type="domain" description="Fatty acid desaturase" evidence="4">
    <location>
        <begin position="89"/>
        <end position="345"/>
    </location>
</feature>
<accession>A0A552DTU4</accession>
<comment type="similarity">
    <text evidence="2">Belongs to the fatty acid desaturase type 2 family.</text>
</comment>
<comment type="cofactor">
    <cofactor evidence="1">
        <name>Fe(2+)</name>
        <dbReference type="ChEBI" id="CHEBI:29033"/>
    </cofactor>
</comment>
<proteinExistence type="inferred from homology"/>
<dbReference type="InterPro" id="IPR005804">
    <property type="entry name" value="FA_desaturase_dom"/>
</dbReference>
<evidence type="ECO:0000256" key="1">
    <source>
        <dbReference type="ARBA" id="ARBA00001954"/>
    </source>
</evidence>
<evidence type="ECO:0000313" key="6">
    <source>
        <dbReference type="Proteomes" id="UP000319313"/>
    </source>
</evidence>
<reference evidence="5 6" key="1">
    <citation type="submission" date="2019-01" db="EMBL/GenBank/DDBJ databases">
        <title>Coherence of Microcystis species and biogeography revealed through population genomics.</title>
        <authorList>
            <person name="Perez-Carrascal O.M."/>
            <person name="Terrat Y."/>
            <person name="Giani A."/>
            <person name="Fortin N."/>
            <person name="Tromas N."/>
            <person name="Shapiro B.J."/>
        </authorList>
    </citation>
    <scope>NUCLEOTIDE SEQUENCE [LARGE SCALE GENOMIC DNA]</scope>
    <source>
        <strain evidence="5">Ma_SC_T_19800800_S464</strain>
    </source>
</reference>
<sequence>MTDNLTFNQAPMVCDSLPSPNRSGVRKEMETLPKVFQPFFTWVVGVPATDETLPQPKPRRYLVKVCGLLFLGIALSCWALNLQGWGYLWLVFSWSLTVSASRQLQVVITHHCAHSNFTRDRQFDQQLGRWISALMLILSFDQYVIRHRKHHQDPLLDDDETVEALRRRAKIHPGLSQEQLWRRMVISLFSPLFHGRFLIDRIRSSLFSSDRIHQIRSGLIILAQLSLVGFGQWWLAYGVAWLFPVIVLHQMSTLIRQCSEHLHPAPESDLKKGKRYYARATVGIFLGDPLPKADQPFVLRFWQWCVWWLRLWLLYVPIRSLILVGDTSCHDYHHRHPGVDQWLNAAIARQQDVDANHPGWPVPYQEVYGLWRAIDLSFTSLSLIPVQE</sequence>
<organism evidence="5 6">
    <name type="scientific">Microcystis aeruginosa Ma_SC_T_19800800_S464</name>
    <dbReference type="NCBI Taxonomy" id="2486257"/>
    <lineage>
        <taxon>Bacteria</taxon>
        <taxon>Bacillati</taxon>
        <taxon>Cyanobacteriota</taxon>
        <taxon>Cyanophyceae</taxon>
        <taxon>Oscillatoriophycideae</taxon>
        <taxon>Chroococcales</taxon>
        <taxon>Microcystaceae</taxon>
        <taxon>Microcystis</taxon>
    </lineage>
</organism>
<name>A0A552DTU4_MICAE</name>
<evidence type="ECO:0000256" key="2">
    <source>
        <dbReference type="ARBA" id="ARBA00008749"/>
    </source>
</evidence>
<evidence type="ECO:0000313" key="5">
    <source>
        <dbReference type="EMBL" id="TRU25616.1"/>
    </source>
</evidence>
<dbReference type="Proteomes" id="UP000319313">
    <property type="component" value="Unassembled WGS sequence"/>
</dbReference>
<dbReference type="EMBL" id="SFBL01000097">
    <property type="protein sequence ID" value="TRU25616.1"/>
    <property type="molecule type" value="Genomic_DNA"/>
</dbReference>
<gene>
    <name evidence="5" type="ORF">EWV81_11560</name>
</gene>
<evidence type="ECO:0000259" key="4">
    <source>
        <dbReference type="Pfam" id="PF00487"/>
    </source>
</evidence>
<dbReference type="GO" id="GO:0006629">
    <property type="term" value="P:lipid metabolic process"/>
    <property type="evidence" value="ECO:0007669"/>
    <property type="project" value="InterPro"/>
</dbReference>
<dbReference type="AlphaFoldDB" id="A0A552DTU4"/>
<comment type="caution">
    <text evidence="5">The sequence shown here is derived from an EMBL/GenBank/DDBJ whole genome shotgun (WGS) entry which is preliminary data.</text>
</comment>